<evidence type="ECO:0000313" key="2">
    <source>
        <dbReference type="Proteomes" id="UP001205612"/>
    </source>
</evidence>
<evidence type="ECO:0000313" key="1">
    <source>
        <dbReference type="EMBL" id="MCS0604860.1"/>
    </source>
</evidence>
<dbReference type="EMBL" id="JANUGP010000025">
    <property type="protein sequence ID" value="MCS0604860.1"/>
    <property type="molecule type" value="Genomic_DNA"/>
</dbReference>
<accession>A0ABT2B9V5</accession>
<protein>
    <submittedName>
        <fullName evidence="1">Uncharacterized protein</fullName>
    </submittedName>
</protein>
<proteinExistence type="predicted"/>
<sequence>MIIVAVLLLPVLSALLYGLDQVENRWVVRPPGARHARPRRRRRLGAGRH</sequence>
<comment type="caution">
    <text evidence="1">The sequence shown here is derived from an EMBL/GenBank/DDBJ whole genome shotgun (WGS) entry which is preliminary data.</text>
</comment>
<gene>
    <name evidence="1" type="ORF">NX794_27130</name>
</gene>
<organism evidence="1 2">
    <name type="scientific">Streptomyces pyxinicus</name>
    <dbReference type="NCBI Taxonomy" id="2970331"/>
    <lineage>
        <taxon>Bacteria</taxon>
        <taxon>Bacillati</taxon>
        <taxon>Actinomycetota</taxon>
        <taxon>Actinomycetes</taxon>
        <taxon>Kitasatosporales</taxon>
        <taxon>Streptomycetaceae</taxon>
        <taxon>Streptomyces</taxon>
    </lineage>
</organism>
<reference evidence="1 2" key="1">
    <citation type="submission" date="2022-08" db="EMBL/GenBank/DDBJ databases">
        <authorList>
            <person name="Somphong A."/>
            <person name="Phongsopitanun W."/>
        </authorList>
    </citation>
    <scope>NUCLEOTIDE SEQUENCE [LARGE SCALE GENOMIC DNA]</scope>
    <source>
        <strain evidence="1 2">LP11</strain>
    </source>
</reference>
<name>A0ABT2B9V5_9ACTN</name>
<dbReference type="Proteomes" id="UP001205612">
    <property type="component" value="Unassembled WGS sequence"/>
</dbReference>
<dbReference type="RefSeq" id="WP_258781685.1">
    <property type="nucleotide sequence ID" value="NZ_JANUGP010000025.1"/>
</dbReference>
<keyword evidence="2" id="KW-1185">Reference proteome</keyword>